<reference evidence="1 2" key="1">
    <citation type="submission" date="2020-03" db="EMBL/GenBank/DDBJ databases">
        <title>Genomic Encyclopedia of Type Strains, Phase IV (KMG-IV): sequencing the most valuable type-strain genomes for metagenomic binning, comparative biology and taxonomic classification.</title>
        <authorList>
            <person name="Goeker M."/>
        </authorList>
    </citation>
    <scope>NUCLEOTIDE SEQUENCE [LARGE SCALE GENOMIC DNA]</scope>
    <source>
        <strain evidence="1 2">DSM 105096</strain>
    </source>
</reference>
<gene>
    <name evidence="1" type="ORF">GGR27_000273</name>
</gene>
<evidence type="ECO:0000313" key="2">
    <source>
        <dbReference type="Proteomes" id="UP000770785"/>
    </source>
</evidence>
<comment type="caution">
    <text evidence="1">The sequence shown here is derived from an EMBL/GenBank/DDBJ whole genome shotgun (WGS) entry which is preliminary data.</text>
</comment>
<dbReference type="Proteomes" id="UP000770785">
    <property type="component" value="Unassembled WGS sequence"/>
</dbReference>
<dbReference type="NCBIfam" id="TIGR01537">
    <property type="entry name" value="portal_HK97"/>
    <property type="match status" value="1"/>
</dbReference>
<sequence length="422" mass="47292">MTAQFSSIRSSGRPGLLQRAKGWFGKSTSYRSDQRTIEGKAPASSWEMFLQSWGIGDTVLTAKTAQAIPAYDRAIDIVATQIASMPIGVFERGKEGKTDEAVDNPLHHLLSSRPHPLYNTFDFRTAIIRNLMLHGNCYVLPHYRSGEPYELEIITDGHPDIVEVRGKYFYRFYGRKPIPAESLLHFKLKSKDGIFGQDPIVVFQDTLKRALAEIKMAWVVYDNGGQVSGLLVPDQPMNKEQAAQAMSAWTKNNTGRDKAGKVGMLPFGFKFVRLGGTMDESRLNESRLQTIGDISNITGVHPIMLGNLEAATFSNVEELNRVLVQFTLRVYVKILEKEFNTKLFSRKDQGKMFVRINLDGLLRGDTNARADLYLKLFQTRAINPNEIRALENMNPYEGGEKFGMSLASNVKSDSTKKQPADA</sequence>
<proteinExistence type="predicted"/>
<dbReference type="Gene3D" id="3.40.140.120">
    <property type="match status" value="1"/>
</dbReference>
<organism evidence="1 2">
    <name type="scientific">Neolewinella antarctica</name>
    <dbReference type="NCBI Taxonomy" id="442734"/>
    <lineage>
        <taxon>Bacteria</taxon>
        <taxon>Pseudomonadati</taxon>
        <taxon>Bacteroidota</taxon>
        <taxon>Saprospiria</taxon>
        <taxon>Saprospirales</taxon>
        <taxon>Lewinellaceae</taxon>
        <taxon>Neolewinella</taxon>
    </lineage>
</organism>
<dbReference type="Pfam" id="PF04860">
    <property type="entry name" value="Phage_portal"/>
    <property type="match status" value="1"/>
</dbReference>
<evidence type="ECO:0000313" key="1">
    <source>
        <dbReference type="EMBL" id="NJC24792.1"/>
    </source>
</evidence>
<name>A0ABX0X6F9_9BACT</name>
<accession>A0ABX0X6F9</accession>
<keyword evidence="2" id="KW-1185">Reference proteome</keyword>
<dbReference type="Gene3D" id="3.30.1120.70">
    <property type="match status" value="1"/>
</dbReference>
<dbReference type="EMBL" id="JAATJH010000001">
    <property type="protein sequence ID" value="NJC24792.1"/>
    <property type="molecule type" value="Genomic_DNA"/>
</dbReference>
<dbReference type="RefSeq" id="WP_168035600.1">
    <property type="nucleotide sequence ID" value="NZ_JAATJH010000001.1"/>
</dbReference>
<dbReference type="Gene3D" id="1.20.1270.210">
    <property type="match status" value="1"/>
</dbReference>
<protein>
    <submittedName>
        <fullName evidence="1">HK97 family phage portal protein</fullName>
    </submittedName>
</protein>
<dbReference type="InterPro" id="IPR006427">
    <property type="entry name" value="Portal_HK97"/>
</dbReference>
<dbReference type="InterPro" id="IPR006944">
    <property type="entry name" value="Phage/GTA_portal"/>
</dbReference>